<name>A0A0R1KYQ7_9LACO</name>
<organism evidence="4 5">
    <name type="scientific">Companilactobacillus bobalius DSM 19674</name>
    <dbReference type="NCBI Taxonomy" id="1423788"/>
    <lineage>
        <taxon>Bacteria</taxon>
        <taxon>Bacillati</taxon>
        <taxon>Bacillota</taxon>
        <taxon>Bacilli</taxon>
        <taxon>Lactobacillales</taxon>
        <taxon>Lactobacillaceae</taxon>
        <taxon>Companilactobacillus</taxon>
        <taxon>Companilactobacillus bobalius</taxon>
    </lineage>
</organism>
<comment type="caution">
    <text evidence="4">The sequence shown here is derived from an EMBL/GenBank/DDBJ whole genome shotgun (WGS) entry which is preliminary data.</text>
</comment>
<dbReference type="InterPro" id="IPR009057">
    <property type="entry name" value="Homeodomain-like_sf"/>
</dbReference>
<dbReference type="InterPro" id="IPR023772">
    <property type="entry name" value="DNA-bd_HTH_TetR-type_CS"/>
</dbReference>
<dbReference type="Proteomes" id="UP000051515">
    <property type="component" value="Unassembled WGS sequence"/>
</dbReference>
<evidence type="ECO:0000313" key="4">
    <source>
        <dbReference type="EMBL" id="KRK84135.1"/>
    </source>
</evidence>
<dbReference type="STRING" id="1423788.FC78_GL001144"/>
<accession>A0A0R1KYQ7</accession>
<dbReference type="Gene3D" id="1.10.357.10">
    <property type="entry name" value="Tetracycline Repressor, domain 2"/>
    <property type="match status" value="1"/>
</dbReference>
<dbReference type="GO" id="GO:0003677">
    <property type="term" value="F:DNA binding"/>
    <property type="evidence" value="ECO:0007669"/>
    <property type="project" value="UniProtKB-UniRule"/>
</dbReference>
<reference evidence="4 5" key="1">
    <citation type="journal article" date="2015" name="Genome Announc.">
        <title>Expanding the biotechnology potential of lactobacilli through comparative genomics of 213 strains and associated genera.</title>
        <authorList>
            <person name="Sun Z."/>
            <person name="Harris H.M."/>
            <person name="McCann A."/>
            <person name="Guo C."/>
            <person name="Argimon S."/>
            <person name="Zhang W."/>
            <person name="Yang X."/>
            <person name="Jeffery I.B."/>
            <person name="Cooney J.C."/>
            <person name="Kagawa T.F."/>
            <person name="Liu W."/>
            <person name="Song Y."/>
            <person name="Salvetti E."/>
            <person name="Wrobel A."/>
            <person name="Rasinkangas P."/>
            <person name="Parkhill J."/>
            <person name="Rea M.C."/>
            <person name="O'Sullivan O."/>
            <person name="Ritari J."/>
            <person name="Douillard F.P."/>
            <person name="Paul Ross R."/>
            <person name="Yang R."/>
            <person name="Briner A.E."/>
            <person name="Felis G.E."/>
            <person name="de Vos W.M."/>
            <person name="Barrangou R."/>
            <person name="Klaenhammer T.R."/>
            <person name="Caufield P.W."/>
            <person name="Cui Y."/>
            <person name="Zhang H."/>
            <person name="O'Toole P.W."/>
        </authorList>
    </citation>
    <scope>NUCLEOTIDE SEQUENCE [LARGE SCALE GENOMIC DNA]</scope>
    <source>
        <strain evidence="4 5">DSM 19674</strain>
    </source>
</reference>
<dbReference type="OrthoDB" id="881297at2"/>
<dbReference type="RefSeq" id="WP_056951254.1">
    <property type="nucleotide sequence ID" value="NZ_AZDY01000029.1"/>
</dbReference>
<dbReference type="Pfam" id="PF00440">
    <property type="entry name" value="TetR_N"/>
    <property type="match status" value="1"/>
</dbReference>
<protein>
    <recommendedName>
        <fullName evidence="3">HTH tetR-type domain-containing protein</fullName>
    </recommendedName>
</protein>
<gene>
    <name evidence="4" type="ORF">FC78_GL001144</name>
</gene>
<evidence type="ECO:0000259" key="3">
    <source>
        <dbReference type="PROSITE" id="PS50977"/>
    </source>
</evidence>
<dbReference type="SUPFAM" id="SSF46689">
    <property type="entry name" value="Homeodomain-like"/>
    <property type="match status" value="1"/>
</dbReference>
<keyword evidence="1 2" id="KW-0238">DNA-binding</keyword>
<dbReference type="PROSITE" id="PS01081">
    <property type="entry name" value="HTH_TETR_1"/>
    <property type="match status" value="1"/>
</dbReference>
<keyword evidence="5" id="KW-1185">Reference proteome</keyword>
<sequence>MTPKEELIIKFNHIILIQGFDNFSMVDLAKMAGISRAKLYIYFKNKDEIVQSVVQRHLEFLQKNPIPTKIEDENLLPTILNSLLLMGSTTELFKTELKQTYPQMYRQFSHGYEEYFQALEKYYQIAQQQQLIINDVSAEFLLFQNQINIHGILDNVRVNQISLEKGELYLKEYFIYQIHSLLVKPEVVISDQIKTFAHTIINEYYDTYAQINN</sequence>
<dbReference type="InterPro" id="IPR001647">
    <property type="entry name" value="HTH_TetR"/>
</dbReference>
<proteinExistence type="predicted"/>
<dbReference type="PROSITE" id="PS50977">
    <property type="entry name" value="HTH_TETR_2"/>
    <property type="match status" value="1"/>
</dbReference>
<evidence type="ECO:0000256" key="2">
    <source>
        <dbReference type="PROSITE-ProRule" id="PRU00335"/>
    </source>
</evidence>
<dbReference type="PATRIC" id="fig|1423788.3.peg.1175"/>
<evidence type="ECO:0000313" key="5">
    <source>
        <dbReference type="Proteomes" id="UP000051515"/>
    </source>
</evidence>
<feature type="domain" description="HTH tetR-type" evidence="3">
    <location>
        <begin position="1"/>
        <end position="61"/>
    </location>
</feature>
<feature type="DNA-binding region" description="H-T-H motif" evidence="2">
    <location>
        <begin position="24"/>
        <end position="43"/>
    </location>
</feature>
<dbReference type="EMBL" id="AZDY01000029">
    <property type="protein sequence ID" value="KRK84135.1"/>
    <property type="molecule type" value="Genomic_DNA"/>
</dbReference>
<evidence type="ECO:0000256" key="1">
    <source>
        <dbReference type="ARBA" id="ARBA00023125"/>
    </source>
</evidence>
<dbReference type="AlphaFoldDB" id="A0A0R1KYQ7"/>